<evidence type="ECO:0000256" key="11">
    <source>
        <dbReference type="PROSITE-ProRule" id="PRU10056"/>
    </source>
</evidence>
<proteinExistence type="inferred from homology"/>
<gene>
    <name evidence="13" type="ORF">B0I35DRAFT_410181</name>
</gene>
<keyword evidence="3 12" id="KW-0136">Cellulose degradation</keyword>
<evidence type="ECO:0000256" key="6">
    <source>
        <dbReference type="ARBA" id="ARBA00023277"/>
    </source>
</evidence>
<dbReference type="EC" id="3.2.1.-" evidence="12"/>
<evidence type="ECO:0000256" key="4">
    <source>
        <dbReference type="ARBA" id="ARBA00023157"/>
    </source>
</evidence>
<dbReference type="Pfam" id="PF01341">
    <property type="entry name" value="Glyco_hydro_6"/>
    <property type="match status" value="1"/>
</dbReference>
<dbReference type="GO" id="GO:0030245">
    <property type="term" value="P:cellulose catabolic process"/>
    <property type="evidence" value="ECO:0007669"/>
    <property type="project" value="UniProtKB-KW"/>
</dbReference>
<feature type="signal peptide" evidence="12">
    <location>
        <begin position="1"/>
        <end position="18"/>
    </location>
</feature>
<organism evidence="13 14">
    <name type="scientific">Stachybotrys elegans</name>
    <dbReference type="NCBI Taxonomy" id="80388"/>
    <lineage>
        <taxon>Eukaryota</taxon>
        <taxon>Fungi</taxon>
        <taxon>Dikarya</taxon>
        <taxon>Ascomycota</taxon>
        <taxon>Pezizomycotina</taxon>
        <taxon>Sordariomycetes</taxon>
        <taxon>Hypocreomycetidae</taxon>
        <taxon>Hypocreales</taxon>
        <taxon>Stachybotryaceae</taxon>
        <taxon>Stachybotrys</taxon>
    </lineage>
</organism>
<feature type="active site" description="Proton acceptor" evidence="9">
    <location>
        <position position="344"/>
    </location>
</feature>
<dbReference type="FunFam" id="3.20.20.40:FF:000001">
    <property type="entry name" value="Glucanase"/>
    <property type="match status" value="1"/>
</dbReference>
<evidence type="ECO:0000256" key="3">
    <source>
        <dbReference type="ARBA" id="ARBA00023001"/>
    </source>
</evidence>
<feature type="active site" description="Proton donor" evidence="9">
    <location>
        <position position="165"/>
    </location>
</feature>
<evidence type="ECO:0000256" key="9">
    <source>
        <dbReference type="PIRSR" id="PIRSR001100-1"/>
    </source>
</evidence>
<keyword evidence="2 12" id="KW-0378">Hydrolase</keyword>
<dbReference type="PROSITE" id="PS00655">
    <property type="entry name" value="GLYCOSYL_HYDROL_F6_1"/>
    <property type="match status" value="1"/>
</dbReference>
<dbReference type="PANTHER" id="PTHR34876:SF4">
    <property type="entry name" value="1,4-BETA-D-GLUCAN CELLOBIOHYDROLASE C-RELATED"/>
    <property type="match status" value="1"/>
</dbReference>
<evidence type="ECO:0000256" key="12">
    <source>
        <dbReference type="RuleBase" id="RU361186"/>
    </source>
</evidence>
<keyword evidence="6 12" id="KW-0119">Carbohydrate metabolism</keyword>
<evidence type="ECO:0000256" key="2">
    <source>
        <dbReference type="ARBA" id="ARBA00022801"/>
    </source>
</evidence>
<dbReference type="InterPro" id="IPR016288">
    <property type="entry name" value="Beta_cellobiohydrolase"/>
</dbReference>
<dbReference type="OrthoDB" id="64893at2759"/>
<dbReference type="GO" id="GO:0004553">
    <property type="term" value="F:hydrolase activity, hydrolyzing O-glycosyl compounds"/>
    <property type="evidence" value="ECO:0007669"/>
    <property type="project" value="InterPro"/>
</dbReference>
<dbReference type="Proteomes" id="UP000813444">
    <property type="component" value="Unassembled WGS sequence"/>
</dbReference>
<feature type="binding site" evidence="10">
    <location>
        <position position="342"/>
    </location>
    <ligand>
        <name>substrate</name>
    </ligand>
</feature>
<dbReference type="SUPFAM" id="SSF51989">
    <property type="entry name" value="Glycosyl hydrolases family 6, cellulases"/>
    <property type="match status" value="1"/>
</dbReference>
<dbReference type="PRINTS" id="PR00733">
    <property type="entry name" value="GLHYDRLASE6"/>
</dbReference>
<evidence type="ECO:0000256" key="1">
    <source>
        <dbReference type="ARBA" id="ARBA00022729"/>
    </source>
</evidence>
<keyword evidence="4" id="KW-1015">Disulfide bond</keyword>
<keyword evidence="5" id="KW-0325">Glycoprotein</keyword>
<feature type="binding site" evidence="10">
    <location>
        <position position="338"/>
    </location>
    <ligand>
        <name>substrate</name>
    </ligand>
</feature>
<feature type="binding site" evidence="10">
    <location>
        <position position="78"/>
    </location>
    <ligand>
        <name>substrate</name>
    </ligand>
</feature>
<evidence type="ECO:0000256" key="5">
    <source>
        <dbReference type="ARBA" id="ARBA00023180"/>
    </source>
</evidence>
<keyword evidence="1 12" id="KW-0732">Signal</keyword>
<evidence type="ECO:0000256" key="8">
    <source>
        <dbReference type="ARBA" id="ARBA00023326"/>
    </source>
</evidence>
<comment type="similarity">
    <text evidence="12">Belongs to the glycosyl hydrolase family 6.</text>
</comment>
<dbReference type="PANTHER" id="PTHR34876">
    <property type="match status" value="1"/>
</dbReference>
<sequence>MAISKLAIAATLAAGAFASKAKRAAAAAYEGSPFEGIQLRPDPYYLDELVNIAIPALPEELVPAAERLTEISTFQWLDNIGKIELLNSTLHEIRAENEAGAEPPYAHTIVVYNFPDRDCSASSSAGELLLEEDGLNRYKTEYIDPIVELLTEFSDVRTIIAYEPDGLANLITNMGVPKCANAASAYRESTEYALAALDLPNVAVYLDAGHAGWLGWEANLPSTAEVYAEIYTSAGSPNSTRGLVTNVSNYNGLRLDTAPDYTTPNANFDEERFHEALAPLLVAAGFPGHFIVDQGRSGVQPGGRQEWGHWCNVQDSGFGPLPDLSPDSEVLDAIVWIKPGGESDGTSDSTADRFDQMCVGPSAFTPAPEAGTWFQEYFEMLLRNAAFL</sequence>
<dbReference type="InterPro" id="IPR036434">
    <property type="entry name" value="Beta_cellobiohydrolase_sf"/>
</dbReference>
<feature type="binding site" evidence="10">
    <location>
        <position position="76"/>
    </location>
    <ligand>
        <name>substrate</name>
    </ligand>
</feature>
<dbReference type="InterPro" id="IPR001524">
    <property type="entry name" value="Glyco_hydro_6_CS"/>
</dbReference>
<protein>
    <recommendedName>
        <fullName evidence="12">Glucanase</fullName>
        <ecNumber evidence="12">3.2.1.-</ecNumber>
    </recommendedName>
</protein>
<evidence type="ECO:0000256" key="7">
    <source>
        <dbReference type="ARBA" id="ARBA00023295"/>
    </source>
</evidence>
<dbReference type="PIRSF" id="PIRSF001100">
    <property type="entry name" value="Beta_cellobiohydrolase"/>
    <property type="match status" value="1"/>
</dbReference>
<evidence type="ECO:0000256" key="10">
    <source>
        <dbReference type="PIRSR" id="PIRSR001100-2"/>
    </source>
</evidence>
<keyword evidence="7 12" id="KW-0326">Glycosidase</keyword>
<name>A0A8K0SN27_9HYPO</name>
<evidence type="ECO:0000313" key="14">
    <source>
        <dbReference type="Proteomes" id="UP000813444"/>
    </source>
</evidence>
<comment type="caution">
    <text evidence="13">The sequence shown here is derived from an EMBL/GenBank/DDBJ whole genome shotgun (WGS) entry which is preliminary data.</text>
</comment>
<dbReference type="Gene3D" id="3.20.20.40">
    <property type="entry name" value="1, 4-beta cellobiohydrolase"/>
    <property type="match status" value="1"/>
</dbReference>
<feature type="active site" evidence="11">
    <location>
        <position position="118"/>
    </location>
</feature>
<feature type="binding site" evidence="10">
    <location>
        <position position="210"/>
    </location>
    <ligand>
        <name>substrate</name>
    </ligand>
</feature>
<feature type="chain" id="PRO_5035490227" description="Glucanase" evidence="12">
    <location>
        <begin position="19"/>
        <end position="388"/>
    </location>
</feature>
<reference evidence="13" key="1">
    <citation type="journal article" date="2021" name="Nat. Commun.">
        <title>Genetic determinants of endophytism in the Arabidopsis root mycobiome.</title>
        <authorList>
            <person name="Mesny F."/>
            <person name="Miyauchi S."/>
            <person name="Thiergart T."/>
            <person name="Pickel B."/>
            <person name="Atanasova L."/>
            <person name="Karlsson M."/>
            <person name="Huettel B."/>
            <person name="Barry K.W."/>
            <person name="Haridas S."/>
            <person name="Chen C."/>
            <person name="Bauer D."/>
            <person name="Andreopoulos W."/>
            <person name="Pangilinan J."/>
            <person name="LaButti K."/>
            <person name="Riley R."/>
            <person name="Lipzen A."/>
            <person name="Clum A."/>
            <person name="Drula E."/>
            <person name="Henrissat B."/>
            <person name="Kohler A."/>
            <person name="Grigoriev I.V."/>
            <person name="Martin F.M."/>
            <person name="Hacquard S."/>
        </authorList>
    </citation>
    <scope>NUCLEOTIDE SEQUENCE</scope>
    <source>
        <strain evidence="13">MPI-CAGE-CH-0235</strain>
    </source>
</reference>
<feature type="binding site" evidence="10">
    <location>
        <position position="310"/>
    </location>
    <ligand>
        <name>substrate</name>
    </ligand>
</feature>
<evidence type="ECO:0000313" key="13">
    <source>
        <dbReference type="EMBL" id="KAH7317076.1"/>
    </source>
</evidence>
<dbReference type="AlphaFoldDB" id="A0A8K0SN27"/>
<keyword evidence="8 12" id="KW-0624">Polysaccharide degradation</keyword>
<dbReference type="EMBL" id="JAGPNK010000008">
    <property type="protein sequence ID" value="KAH7317076.1"/>
    <property type="molecule type" value="Genomic_DNA"/>
</dbReference>
<keyword evidence="14" id="KW-1185">Reference proteome</keyword>
<feature type="binding site" evidence="10">
    <location>
        <position position="213"/>
    </location>
    <ligand>
        <name>substrate</name>
    </ligand>
</feature>
<accession>A0A8K0SN27</accession>
<feature type="binding site" evidence="10">
    <location>
        <position position="249"/>
    </location>
    <ligand>
        <name>substrate</name>
    </ligand>
</feature>